<comment type="caution">
    <text evidence="1">The sequence shown here is derived from an EMBL/GenBank/DDBJ whole genome shotgun (WGS) entry which is preliminary data.</text>
</comment>
<accession>A0ABW1SLI1</accession>
<evidence type="ECO:0000313" key="2">
    <source>
        <dbReference type="Proteomes" id="UP001596171"/>
    </source>
</evidence>
<dbReference type="CDD" id="cd00085">
    <property type="entry name" value="HNHc"/>
    <property type="match status" value="1"/>
</dbReference>
<reference evidence="2" key="1">
    <citation type="journal article" date="2019" name="Int. J. Syst. Evol. Microbiol.">
        <title>The Global Catalogue of Microorganisms (GCM) 10K type strain sequencing project: providing services to taxonomists for standard genome sequencing and annotation.</title>
        <authorList>
            <consortium name="The Broad Institute Genomics Platform"/>
            <consortium name="The Broad Institute Genome Sequencing Center for Infectious Disease"/>
            <person name="Wu L."/>
            <person name="Ma J."/>
        </authorList>
    </citation>
    <scope>NUCLEOTIDE SEQUENCE [LARGE SCALE GENOMIC DNA]</scope>
    <source>
        <strain evidence="2">CCM 8930</strain>
    </source>
</reference>
<protein>
    <submittedName>
        <fullName evidence="1">HNH endonuclease signature motif containing protein</fullName>
    </submittedName>
</protein>
<proteinExistence type="predicted"/>
<organism evidence="1 2">
    <name type="scientific">Lactiplantibacillus nangangensis</name>
    <dbReference type="NCBI Taxonomy" id="2559917"/>
    <lineage>
        <taxon>Bacteria</taxon>
        <taxon>Bacillati</taxon>
        <taxon>Bacillota</taxon>
        <taxon>Bacilli</taxon>
        <taxon>Lactobacillales</taxon>
        <taxon>Lactobacillaceae</taxon>
        <taxon>Lactiplantibacillus</taxon>
    </lineage>
</organism>
<evidence type="ECO:0000313" key="1">
    <source>
        <dbReference type="EMBL" id="MFC6202099.1"/>
    </source>
</evidence>
<sequence length="211" mass="23509">MPETVVTYHTSEEYVNGEFRINFYIDSIIGEPPAAVSVELGFYTEPSLSGPITTQTSKLITKEGDVTKGLLGYADFPAKTTFFATSGQWGLLGEGGATSIKAIPLSTIHLQNSIGQNFPEYIDPVSKRDAESPINTTWTKLATSPEWKNTDRQSFIKQFSEIFGNQNAAYWKANQVHHIRPRIYGGSNAFTNLMPVPVAEHQLITTWFIHY</sequence>
<dbReference type="EMBL" id="JBHSSE010000018">
    <property type="protein sequence ID" value="MFC6202099.1"/>
    <property type="molecule type" value="Genomic_DNA"/>
</dbReference>
<dbReference type="InterPro" id="IPR003615">
    <property type="entry name" value="HNH_nuc"/>
</dbReference>
<dbReference type="RefSeq" id="WP_137615505.1">
    <property type="nucleotide sequence ID" value="NZ_BJDI01000003.1"/>
</dbReference>
<keyword evidence="1" id="KW-0540">Nuclease</keyword>
<name>A0ABW1SLI1_9LACO</name>
<dbReference type="Proteomes" id="UP001596171">
    <property type="component" value="Unassembled WGS sequence"/>
</dbReference>
<dbReference type="GO" id="GO:0004519">
    <property type="term" value="F:endonuclease activity"/>
    <property type="evidence" value="ECO:0007669"/>
    <property type="project" value="UniProtKB-KW"/>
</dbReference>
<keyword evidence="2" id="KW-1185">Reference proteome</keyword>
<keyword evidence="1" id="KW-0378">Hydrolase</keyword>
<gene>
    <name evidence="1" type="ORF">ACFP1L_09490</name>
</gene>
<keyword evidence="1" id="KW-0255">Endonuclease</keyword>